<protein>
    <submittedName>
        <fullName evidence="1">Uncharacterized protein</fullName>
    </submittedName>
</protein>
<accession>A0AAD7CKT8</accession>
<keyword evidence="2" id="KW-1185">Reference proteome</keyword>
<sequence length="176" mass="20558">IHDPIIHRCCQAQHISSGCVGPDGRQVVQCLILHLHTLAVTWFTTWRTKDFRSLALRSSFDRTLRVLKLTSIIMTQELLDALILLPALQRPEVYGHKTLFTDSLLRGLVQPLVLVPQLKYLVFLKFMLSRVGEEFDSESVPFEVVLRHRRATHGKHLELFYDLVKQRRFKFRLQED</sequence>
<feature type="non-terminal residue" evidence="1">
    <location>
        <position position="176"/>
    </location>
</feature>
<evidence type="ECO:0000313" key="1">
    <source>
        <dbReference type="EMBL" id="KAJ7651032.1"/>
    </source>
</evidence>
<evidence type="ECO:0000313" key="2">
    <source>
        <dbReference type="Proteomes" id="UP001221142"/>
    </source>
</evidence>
<reference evidence="1" key="1">
    <citation type="submission" date="2023-03" db="EMBL/GenBank/DDBJ databases">
        <title>Massive genome expansion in bonnet fungi (Mycena s.s.) driven by repeated elements and novel gene families across ecological guilds.</title>
        <authorList>
            <consortium name="Lawrence Berkeley National Laboratory"/>
            <person name="Harder C.B."/>
            <person name="Miyauchi S."/>
            <person name="Viragh M."/>
            <person name="Kuo A."/>
            <person name="Thoen E."/>
            <person name="Andreopoulos B."/>
            <person name="Lu D."/>
            <person name="Skrede I."/>
            <person name="Drula E."/>
            <person name="Henrissat B."/>
            <person name="Morin E."/>
            <person name="Kohler A."/>
            <person name="Barry K."/>
            <person name="LaButti K."/>
            <person name="Morin E."/>
            <person name="Salamov A."/>
            <person name="Lipzen A."/>
            <person name="Mereny Z."/>
            <person name="Hegedus B."/>
            <person name="Baldrian P."/>
            <person name="Stursova M."/>
            <person name="Weitz H."/>
            <person name="Taylor A."/>
            <person name="Grigoriev I.V."/>
            <person name="Nagy L.G."/>
            <person name="Martin F."/>
            <person name="Kauserud H."/>
        </authorList>
    </citation>
    <scope>NUCLEOTIDE SEQUENCE</scope>
    <source>
        <strain evidence="1">9284</strain>
    </source>
</reference>
<name>A0AAD7CKT8_9AGAR</name>
<dbReference type="EMBL" id="JARKIF010000001">
    <property type="protein sequence ID" value="KAJ7651032.1"/>
    <property type="molecule type" value="Genomic_DNA"/>
</dbReference>
<comment type="caution">
    <text evidence="1">The sequence shown here is derived from an EMBL/GenBank/DDBJ whole genome shotgun (WGS) entry which is preliminary data.</text>
</comment>
<dbReference type="Proteomes" id="UP001221142">
    <property type="component" value="Unassembled WGS sequence"/>
</dbReference>
<gene>
    <name evidence="1" type="ORF">FB45DRAFT_1078402</name>
</gene>
<organism evidence="1 2">
    <name type="scientific">Roridomyces roridus</name>
    <dbReference type="NCBI Taxonomy" id="1738132"/>
    <lineage>
        <taxon>Eukaryota</taxon>
        <taxon>Fungi</taxon>
        <taxon>Dikarya</taxon>
        <taxon>Basidiomycota</taxon>
        <taxon>Agaricomycotina</taxon>
        <taxon>Agaricomycetes</taxon>
        <taxon>Agaricomycetidae</taxon>
        <taxon>Agaricales</taxon>
        <taxon>Marasmiineae</taxon>
        <taxon>Mycenaceae</taxon>
        <taxon>Roridomyces</taxon>
    </lineage>
</organism>
<proteinExistence type="predicted"/>
<dbReference type="AlphaFoldDB" id="A0AAD7CKT8"/>